<dbReference type="Proteomes" id="UP000191112">
    <property type="component" value="Unassembled WGS sequence"/>
</dbReference>
<dbReference type="SUPFAM" id="SSF46689">
    <property type="entry name" value="Homeodomain-like"/>
    <property type="match status" value="1"/>
</dbReference>
<accession>A0A1T5CZY4</accession>
<dbReference type="EMBL" id="FUYZ01000001">
    <property type="protein sequence ID" value="SKB64891.1"/>
    <property type="molecule type" value="Genomic_DNA"/>
</dbReference>
<dbReference type="PROSITE" id="PS01124">
    <property type="entry name" value="HTH_ARAC_FAMILY_2"/>
    <property type="match status" value="1"/>
</dbReference>
<gene>
    <name evidence="5" type="ORF">SAMN05660477_00484</name>
</gene>
<evidence type="ECO:0000256" key="1">
    <source>
        <dbReference type="ARBA" id="ARBA00023015"/>
    </source>
</evidence>
<dbReference type="GO" id="GO:0003700">
    <property type="term" value="F:DNA-binding transcription factor activity"/>
    <property type="evidence" value="ECO:0007669"/>
    <property type="project" value="InterPro"/>
</dbReference>
<proteinExistence type="predicted"/>
<evidence type="ECO:0000313" key="6">
    <source>
        <dbReference type="Proteomes" id="UP000191112"/>
    </source>
</evidence>
<dbReference type="PANTHER" id="PTHR43280">
    <property type="entry name" value="ARAC-FAMILY TRANSCRIPTIONAL REGULATOR"/>
    <property type="match status" value="1"/>
</dbReference>
<keyword evidence="2 5" id="KW-0238">DNA-binding</keyword>
<dbReference type="Gene3D" id="1.10.10.60">
    <property type="entry name" value="Homeodomain-like"/>
    <property type="match status" value="1"/>
</dbReference>
<name>A0A1T5CZY4_9FLAO</name>
<dbReference type="AlphaFoldDB" id="A0A1T5CZY4"/>
<organism evidence="5 6">
    <name type="scientific">Soonwooa buanensis</name>
    <dbReference type="NCBI Taxonomy" id="619805"/>
    <lineage>
        <taxon>Bacteria</taxon>
        <taxon>Pseudomonadati</taxon>
        <taxon>Bacteroidota</taxon>
        <taxon>Flavobacteriia</taxon>
        <taxon>Flavobacteriales</taxon>
        <taxon>Weeksellaceae</taxon>
        <taxon>Chryseobacterium group</taxon>
        <taxon>Soonwooa</taxon>
    </lineage>
</organism>
<dbReference type="OrthoDB" id="1007667at2"/>
<dbReference type="InterPro" id="IPR009057">
    <property type="entry name" value="Homeodomain-like_sf"/>
</dbReference>
<dbReference type="PANTHER" id="PTHR43280:SF32">
    <property type="entry name" value="TRANSCRIPTIONAL REGULATORY PROTEIN"/>
    <property type="match status" value="1"/>
</dbReference>
<reference evidence="5 6" key="1">
    <citation type="submission" date="2017-02" db="EMBL/GenBank/DDBJ databases">
        <authorList>
            <person name="Peterson S.W."/>
        </authorList>
    </citation>
    <scope>NUCLEOTIDE SEQUENCE [LARGE SCALE GENOMIC DNA]</scope>
    <source>
        <strain evidence="5 6">DSM 22323</strain>
    </source>
</reference>
<dbReference type="RefSeq" id="WP_079665764.1">
    <property type="nucleotide sequence ID" value="NZ_FUYZ01000001.1"/>
</dbReference>
<keyword evidence="1" id="KW-0805">Transcription regulation</keyword>
<evidence type="ECO:0000259" key="4">
    <source>
        <dbReference type="PROSITE" id="PS01124"/>
    </source>
</evidence>
<keyword evidence="3" id="KW-0804">Transcription</keyword>
<dbReference type="GO" id="GO:0043565">
    <property type="term" value="F:sequence-specific DNA binding"/>
    <property type="evidence" value="ECO:0007669"/>
    <property type="project" value="InterPro"/>
</dbReference>
<dbReference type="SMART" id="SM00342">
    <property type="entry name" value="HTH_ARAC"/>
    <property type="match status" value="1"/>
</dbReference>
<dbReference type="Pfam" id="PF12833">
    <property type="entry name" value="HTH_18"/>
    <property type="match status" value="1"/>
</dbReference>
<sequence>MKDILSLFNVSSENSFYVSAGNSLGKLPQKPFRMNFFNVCLCLEGSTVVEIDNIKFTFQKNSLLTSSPNTTVRFISQSDNFKMKLLFFEKNFLLKNISNPFIVEKSSLFKNHSYNIINLSDDKSTELIKLLNYLKEKSSSDSMYKDELSRTIIFNILLEIADFMDKNYDQNSNPKTIYYQFCQLLQKHISKQKNVQFYADSLCISNKHLITIIKEASGKTPHQVMDEYLLKEAFSLLGNPDKNISEIAFQLNFSAVSSFGRFFKKQTNYSPVDYRKIQNIS</sequence>
<evidence type="ECO:0000256" key="2">
    <source>
        <dbReference type="ARBA" id="ARBA00023125"/>
    </source>
</evidence>
<keyword evidence="6" id="KW-1185">Reference proteome</keyword>
<evidence type="ECO:0000313" key="5">
    <source>
        <dbReference type="EMBL" id="SKB64891.1"/>
    </source>
</evidence>
<dbReference type="InterPro" id="IPR018060">
    <property type="entry name" value="HTH_AraC"/>
</dbReference>
<protein>
    <submittedName>
        <fullName evidence="5">AraC-type DNA-binding protein</fullName>
    </submittedName>
</protein>
<feature type="domain" description="HTH araC/xylS-type" evidence="4">
    <location>
        <begin position="179"/>
        <end position="277"/>
    </location>
</feature>
<dbReference type="STRING" id="619805.SAMN05660477_00484"/>
<evidence type="ECO:0000256" key="3">
    <source>
        <dbReference type="ARBA" id="ARBA00023163"/>
    </source>
</evidence>